<name>A0A1L9RE49_ASPWE</name>
<reference evidence="2" key="1">
    <citation type="journal article" date="2017" name="Genome Biol.">
        <title>Comparative genomics reveals high biological diversity and specific adaptations in the industrially and medically important fungal genus Aspergillus.</title>
        <authorList>
            <person name="de Vries R.P."/>
            <person name="Riley R."/>
            <person name="Wiebenga A."/>
            <person name="Aguilar-Osorio G."/>
            <person name="Amillis S."/>
            <person name="Uchima C.A."/>
            <person name="Anderluh G."/>
            <person name="Asadollahi M."/>
            <person name="Askin M."/>
            <person name="Barry K."/>
            <person name="Battaglia E."/>
            <person name="Bayram O."/>
            <person name="Benocci T."/>
            <person name="Braus-Stromeyer S.A."/>
            <person name="Caldana C."/>
            <person name="Canovas D."/>
            <person name="Cerqueira G.C."/>
            <person name="Chen F."/>
            <person name="Chen W."/>
            <person name="Choi C."/>
            <person name="Clum A."/>
            <person name="Dos Santos R.A."/>
            <person name="Damasio A.R."/>
            <person name="Diallinas G."/>
            <person name="Emri T."/>
            <person name="Fekete E."/>
            <person name="Flipphi M."/>
            <person name="Freyberg S."/>
            <person name="Gallo A."/>
            <person name="Gournas C."/>
            <person name="Habgood R."/>
            <person name="Hainaut M."/>
            <person name="Harispe M.L."/>
            <person name="Henrissat B."/>
            <person name="Hilden K.S."/>
            <person name="Hope R."/>
            <person name="Hossain A."/>
            <person name="Karabika E."/>
            <person name="Karaffa L."/>
            <person name="Karanyi Z."/>
            <person name="Krasevec N."/>
            <person name="Kuo A."/>
            <person name="Kusch H."/>
            <person name="LaButti K."/>
            <person name="Lagendijk E.L."/>
            <person name="Lapidus A."/>
            <person name="Levasseur A."/>
            <person name="Lindquist E."/>
            <person name="Lipzen A."/>
            <person name="Logrieco A.F."/>
            <person name="MacCabe A."/>
            <person name="Maekelae M.R."/>
            <person name="Malavazi I."/>
            <person name="Melin P."/>
            <person name="Meyer V."/>
            <person name="Mielnichuk N."/>
            <person name="Miskei M."/>
            <person name="Molnar A.P."/>
            <person name="Mule G."/>
            <person name="Ngan C.Y."/>
            <person name="Orejas M."/>
            <person name="Orosz E."/>
            <person name="Ouedraogo J.P."/>
            <person name="Overkamp K.M."/>
            <person name="Park H.-S."/>
            <person name="Perrone G."/>
            <person name="Piumi F."/>
            <person name="Punt P.J."/>
            <person name="Ram A.F."/>
            <person name="Ramon A."/>
            <person name="Rauscher S."/>
            <person name="Record E."/>
            <person name="Riano-Pachon D.M."/>
            <person name="Robert V."/>
            <person name="Roehrig J."/>
            <person name="Ruller R."/>
            <person name="Salamov A."/>
            <person name="Salih N.S."/>
            <person name="Samson R.A."/>
            <person name="Sandor E."/>
            <person name="Sanguinetti M."/>
            <person name="Schuetze T."/>
            <person name="Sepcic K."/>
            <person name="Shelest E."/>
            <person name="Sherlock G."/>
            <person name="Sophianopoulou V."/>
            <person name="Squina F.M."/>
            <person name="Sun H."/>
            <person name="Susca A."/>
            <person name="Todd R.B."/>
            <person name="Tsang A."/>
            <person name="Unkles S.E."/>
            <person name="van de Wiele N."/>
            <person name="van Rossen-Uffink D."/>
            <person name="Oliveira J.V."/>
            <person name="Vesth T.C."/>
            <person name="Visser J."/>
            <person name="Yu J.-H."/>
            <person name="Zhou M."/>
            <person name="Andersen M.R."/>
            <person name="Archer D.B."/>
            <person name="Baker S.E."/>
            <person name="Benoit I."/>
            <person name="Brakhage A.A."/>
            <person name="Braus G.H."/>
            <person name="Fischer R."/>
            <person name="Frisvad J.C."/>
            <person name="Goldman G.H."/>
            <person name="Houbraken J."/>
            <person name="Oakley B."/>
            <person name="Pocsi I."/>
            <person name="Scazzocchio C."/>
            <person name="Seiboth B."/>
            <person name="vanKuyk P.A."/>
            <person name="Wortman J."/>
            <person name="Dyer P.S."/>
            <person name="Grigoriev I.V."/>
        </authorList>
    </citation>
    <scope>NUCLEOTIDE SEQUENCE [LARGE SCALE GENOMIC DNA]</scope>
    <source>
        <strain evidence="2">DTO 134E9</strain>
    </source>
</reference>
<keyword evidence="2" id="KW-1185">Reference proteome</keyword>
<sequence>MNLDHDPCLFLVFGYCCCISVRWSLETSSAWFLDCPDTSHLAWMFVFRIGWNFAFSNFGQHVNLVSFLDTITSVYMKSFMSAYLVPPTR</sequence>
<dbReference type="GeneID" id="63754415"/>
<dbReference type="AlphaFoldDB" id="A0A1L9RE49"/>
<accession>A0A1L9RE49</accession>
<dbReference type="Proteomes" id="UP000184383">
    <property type="component" value="Unassembled WGS sequence"/>
</dbReference>
<protein>
    <submittedName>
        <fullName evidence="1">Uncharacterized protein</fullName>
    </submittedName>
</protein>
<dbReference type="EMBL" id="KV878214">
    <property type="protein sequence ID" value="OJJ33184.1"/>
    <property type="molecule type" value="Genomic_DNA"/>
</dbReference>
<dbReference type="RefSeq" id="XP_040686861.1">
    <property type="nucleotide sequence ID" value="XM_040838567.1"/>
</dbReference>
<organism evidence="1 2">
    <name type="scientific">Aspergillus wentii DTO 134E9</name>
    <dbReference type="NCBI Taxonomy" id="1073089"/>
    <lineage>
        <taxon>Eukaryota</taxon>
        <taxon>Fungi</taxon>
        <taxon>Dikarya</taxon>
        <taxon>Ascomycota</taxon>
        <taxon>Pezizomycotina</taxon>
        <taxon>Eurotiomycetes</taxon>
        <taxon>Eurotiomycetidae</taxon>
        <taxon>Eurotiales</taxon>
        <taxon>Aspergillaceae</taxon>
        <taxon>Aspergillus</taxon>
        <taxon>Aspergillus subgen. Cremei</taxon>
    </lineage>
</organism>
<evidence type="ECO:0000313" key="2">
    <source>
        <dbReference type="Proteomes" id="UP000184383"/>
    </source>
</evidence>
<dbReference type="VEuPathDB" id="FungiDB:ASPWEDRAFT_612366"/>
<proteinExistence type="predicted"/>
<evidence type="ECO:0000313" key="1">
    <source>
        <dbReference type="EMBL" id="OJJ33184.1"/>
    </source>
</evidence>
<gene>
    <name evidence="1" type="ORF">ASPWEDRAFT_612366</name>
</gene>